<organism evidence="2 3">
    <name type="scientific">Ramlibacter alkalitolerans</name>
    <dbReference type="NCBI Taxonomy" id="2039631"/>
    <lineage>
        <taxon>Bacteria</taxon>
        <taxon>Pseudomonadati</taxon>
        <taxon>Pseudomonadota</taxon>
        <taxon>Betaproteobacteria</taxon>
        <taxon>Burkholderiales</taxon>
        <taxon>Comamonadaceae</taxon>
        <taxon>Ramlibacter</taxon>
    </lineage>
</organism>
<dbReference type="EMBL" id="JAEQND010000003">
    <property type="protein sequence ID" value="MBL0424708.1"/>
    <property type="molecule type" value="Genomic_DNA"/>
</dbReference>
<protein>
    <submittedName>
        <fullName evidence="2">Formylmethanofuran dehydrogenase subunit A</fullName>
    </submittedName>
</protein>
<reference evidence="2 3" key="1">
    <citation type="journal article" date="2017" name="Int. J. Syst. Evol. Microbiol.">
        <title>Ramlibacter alkalitolerans sp. nov., alkali-tolerant bacterium isolated from soil of ginseng.</title>
        <authorList>
            <person name="Lee D.H."/>
            <person name="Cha C.J."/>
        </authorList>
    </citation>
    <scope>NUCLEOTIDE SEQUENCE [LARGE SCALE GENOMIC DNA]</scope>
    <source>
        <strain evidence="2 3">KACC 19305</strain>
    </source>
</reference>
<evidence type="ECO:0000259" key="1">
    <source>
        <dbReference type="Pfam" id="PF07969"/>
    </source>
</evidence>
<dbReference type="InterPro" id="IPR032466">
    <property type="entry name" value="Metal_Hydrolase"/>
</dbReference>
<accession>A0ABS1JKF1</accession>
<dbReference type="PANTHER" id="PTHR11647">
    <property type="entry name" value="HYDRANTOINASE/DIHYDROPYRIMIDINASE FAMILY MEMBER"/>
    <property type="match status" value="1"/>
</dbReference>
<comment type="caution">
    <text evidence="2">The sequence shown here is derived from an EMBL/GenBank/DDBJ whole genome shotgun (WGS) entry which is preliminary data.</text>
</comment>
<dbReference type="PANTHER" id="PTHR11647:SF1">
    <property type="entry name" value="COLLAPSIN RESPONSE MEDIATOR PROTEIN"/>
    <property type="match status" value="1"/>
</dbReference>
<dbReference type="Gene3D" id="2.30.40.10">
    <property type="entry name" value="Urease, subunit C, domain 1"/>
    <property type="match status" value="1"/>
</dbReference>
<dbReference type="NCBIfam" id="TIGR03121">
    <property type="entry name" value="one_C_dehyd_A"/>
    <property type="match status" value="1"/>
</dbReference>
<evidence type="ECO:0000313" key="2">
    <source>
        <dbReference type="EMBL" id="MBL0424708.1"/>
    </source>
</evidence>
<feature type="domain" description="Amidohydrolase 3" evidence="1">
    <location>
        <begin position="43"/>
        <end position="497"/>
    </location>
</feature>
<dbReference type="InterPro" id="IPR011059">
    <property type="entry name" value="Metal-dep_hydrolase_composite"/>
</dbReference>
<dbReference type="SUPFAM" id="SSF51556">
    <property type="entry name" value="Metallo-dependent hydrolases"/>
    <property type="match status" value="1"/>
</dbReference>
<dbReference type="SUPFAM" id="SSF51338">
    <property type="entry name" value="Composite domain of metallo-dependent hydrolases"/>
    <property type="match status" value="2"/>
</dbReference>
<evidence type="ECO:0000313" key="3">
    <source>
        <dbReference type="Proteomes" id="UP000622707"/>
    </source>
</evidence>
<sequence length="557" mass="60151">MTTRRLRGGRVFDPANGVDGEVRDVVMREGRIVALDAREAVDEEIDAGGCIVLAGGVDLHSHIGGGKVNLARLLLPEDHRRGFAAPAGSDNALELPSCGNCAPGTLATGYRYAEMGYTSVFEPAMAASNARHAHMEMGDVPIVDHGAYVMLGNDELFLELLSKGTDPQRLRDYVGWVVHATKALGVKVVNPAGISAFKFNQRKLDVDQAHVHWQVTPRQVIGALARAVHELGLAHPLHIHASNLGAAGNIASTLATMEALEGLPGHLTHVQFHCYGADGPRSFSSAALALAEALEKHPNCSIDVGQVLFGQTVTASGDTMRQHGNADLSHPRKGILADIECDSGCGVLPFRYREQSYVNALQWSIGLELFLQVRDPWRVVLTTDHPNGAPFTSYPHLMRLLMDKPFRDEQLARLHPDVAAQSALKHITRELTLSEIAIMTRAAPARLLGLRERGHLGPGAAADVAVYREQGDVEAMFTRAAWVFKDGEPVVRDGRVVATPVGATHFAQPEFDPGVERLLDERPLGVHKRYAVIGHDELCACCNGGRLLPSACEARSV</sequence>
<keyword evidence="3" id="KW-1185">Reference proteome</keyword>
<dbReference type="PIRSF" id="PIRSF006453">
    <property type="entry name" value="FwdA"/>
    <property type="match status" value="1"/>
</dbReference>
<dbReference type="InterPro" id="IPR012027">
    <property type="entry name" value="Formylmethanofuran_DH_asu"/>
</dbReference>
<gene>
    <name evidence="2" type="ORF">JI746_06265</name>
</gene>
<dbReference type="InterPro" id="IPR050378">
    <property type="entry name" value="Metallo-dep_Hydrolases_sf"/>
</dbReference>
<dbReference type="Pfam" id="PF07969">
    <property type="entry name" value="Amidohydro_3"/>
    <property type="match status" value="1"/>
</dbReference>
<dbReference type="Proteomes" id="UP000622707">
    <property type="component" value="Unassembled WGS sequence"/>
</dbReference>
<proteinExistence type="predicted"/>
<dbReference type="RefSeq" id="WP_201687944.1">
    <property type="nucleotide sequence ID" value="NZ_JAEQND010000003.1"/>
</dbReference>
<dbReference type="InterPro" id="IPR013108">
    <property type="entry name" value="Amidohydro_3"/>
</dbReference>
<name>A0ABS1JKF1_9BURK</name>